<dbReference type="SUPFAM" id="SSF56784">
    <property type="entry name" value="HAD-like"/>
    <property type="match status" value="1"/>
</dbReference>
<dbReference type="CDD" id="cd04302">
    <property type="entry name" value="HAD_5NT"/>
    <property type="match status" value="1"/>
</dbReference>
<dbReference type="RefSeq" id="WP_095267303.1">
    <property type="nucleotide sequence ID" value="NZ_NPBY01000070.1"/>
</dbReference>
<proteinExistence type="predicted"/>
<gene>
    <name evidence="1" type="ORF">CHH67_20760</name>
</gene>
<dbReference type="Gene3D" id="1.10.150.240">
    <property type="entry name" value="Putative phosphatase, domain 2"/>
    <property type="match status" value="1"/>
</dbReference>
<evidence type="ECO:0000313" key="2">
    <source>
        <dbReference type="Proteomes" id="UP000215596"/>
    </source>
</evidence>
<evidence type="ECO:0000313" key="1">
    <source>
        <dbReference type="EMBL" id="PAD73195.1"/>
    </source>
</evidence>
<dbReference type="SFLD" id="SFLDG01129">
    <property type="entry name" value="C1.5:_HAD__Beta-PGM__Phosphata"/>
    <property type="match status" value="1"/>
</dbReference>
<dbReference type="Gene3D" id="3.40.50.1000">
    <property type="entry name" value="HAD superfamily/HAD-like"/>
    <property type="match status" value="1"/>
</dbReference>
<dbReference type="FunFam" id="3.40.50.1000:FF:000022">
    <property type="entry name" value="Phosphoglycolate phosphatase"/>
    <property type="match status" value="1"/>
</dbReference>
<dbReference type="SFLD" id="SFLDG01135">
    <property type="entry name" value="C1.5.6:_HAD__Beta-PGM__Phospha"/>
    <property type="match status" value="1"/>
</dbReference>
<dbReference type="InterPro" id="IPR023198">
    <property type="entry name" value="PGP-like_dom2"/>
</dbReference>
<dbReference type="PANTHER" id="PTHR43434">
    <property type="entry name" value="PHOSPHOGLYCOLATE PHOSPHATASE"/>
    <property type="match status" value="1"/>
</dbReference>
<dbReference type="InterPro" id="IPR041492">
    <property type="entry name" value="HAD_2"/>
</dbReference>
<organism evidence="1 2">
    <name type="scientific">Paenibacillus campinasensis</name>
    <dbReference type="NCBI Taxonomy" id="66347"/>
    <lineage>
        <taxon>Bacteria</taxon>
        <taxon>Bacillati</taxon>
        <taxon>Bacillota</taxon>
        <taxon>Bacilli</taxon>
        <taxon>Bacillales</taxon>
        <taxon>Paenibacillaceae</taxon>
        <taxon>Paenibacillus</taxon>
    </lineage>
</organism>
<dbReference type="Proteomes" id="UP000215596">
    <property type="component" value="Unassembled WGS sequence"/>
</dbReference>
<dbReference type="OrthoDB" id="9792518at2"/>
<accession>A0A268EJA1</accession>
<protein>
    <submittedName>
        <fullName evidence="1">Phosphoglycolate phosphatase</fullName>
    </submittedName>
</protein>
<dbReference type="SFLD" id="SFLDS00003">
    <property type="entry name" value="Haloacid_Dehalogenase"/>
    <property type="match status" value="1"/>
</dbReference>
<sequence length="229" mass="25707">MNHYHVILFDLDGTLTDPKAGITRCVQYALENMGIIEPDLDQLEGFIGPPLQESFSTMYAFDADQTSQAVAYYRERFQATGMYENELYPLIPELLAELKERGKVLAVATSKPTVFSEKILQHFHLDAYFDVVVGSNLDGTRSAKAEVIQTILDQYPEYDRQHFVMIGDRKHDLIGANRTGIDAIGVTYGYGSIEELRSENPAHIVHSVEQLMHLLAEAAPKGLETQRGQ</sequence>
<reference evidence="1 2" key="1">
    <citation type="submission" date="2017-07" db="EMBL/GenBank/DDBJ databases">
        <title>Isolation and whole genome analysis of endospore-forming bacteria from heroin.</title>
        <authorList>
            <person name="Kalinowski J."/>
            <person name="Ahrens B."/>
            <person name="Al-Dilaimi A."/>
            <person name="Winkler A."/>
            <person name="Wibberg D."/>
            <person name="Schleenbecker U."/>
            <person name="Ruckert C."/>
            <person name="Wolfel R."/>
            <person name="Grass G."/>
        </authorList>
    </citation>
    <scope>NUCLEOTIDE SEQUENCE [LARGE SCALE GENOMIC DNA]</scope>
    <source>
        <strain evidence="1 2">7537-G1</strain>
    </source>
</reference>
<dbReference type="EMBL" id="NPBY01000070">
    <property type="protein sequence ID" value="PAD73195.1"/>
    <property type="molecule type" value="Genomic_DNA"/>
</dbReference>
<dbReference type="PANTHER" id="PTHR43434:SF20">
    <property type="entry name" value="5'-NUCLEOTIDASE"/>
    <property type="match status" value="1"/>
</dbReference>
<comment type="caution">
    <text evidence="1">The sequence shown here is derived from an EMBL/GenBank/DDBJ whole genome shotgun (WGS) entry which is preliminary data.</text>
</comment>
<dbReference type="Pfam" id="PF13419">
    <property type="entry name" value="HAD_2"/>
    <property type="match status" value="1"/>
</dbReference>
<dbReference type="AlphaFoldDB" id="A0A268EJA1"/>
<dbReference type="GO" id="GO:0004713">
    <property type="term" value="F:protein tyrosine kinase activity"/>
    <property type="evidence" value="ECO:0007669"/>
    <property type="project" value="TreeGrafter"/>
</dbReference>
<name>A0A268EJA1_9BACL</name>
<dbReference type="InterPro" id="IPR036412">
    <property type="entry name" value="HAD-like_sf"/>
</dbReference>
<dbReference type="GO" id="GO:0005829">
    <property type="term" value="C:cytosol"/>
    <property type="evidence" value="ECO:0007669"/>
    <property type="project" value="TreeGrafter"/>
</dbReference>
<dbReference type="InterPro" id="IPR050155">
    <property type="entry name" value="HAD-like_hydrolase_sf"/>
</dbReference>
<dbReference type="InterPro" id="IPR023214">
    <property type="entry name" value="HAD_sf"/>
</dbReference>